<protein>
    <submittedName>
        <fullName evidence="6">MAPEG family protein</fullName>
    </submittedName>
</protein>
<dbReference type="GO" id="GO:0016020">
    <property type="term" value="C:membrane"/>
    <property type="evidence" value="ECO:0007669"/>
    <property type="project" value="UniProtKB-SubCell"/>
</dbReference>
<comment type="caution">
    <text evidence="6">The sequence shown here is derived from an EMBL/GenBank/DDBJ whole genome shotgun (WGS) entry which is preliminary data.</text>
</comment>
<feature type="transmembrane region" description="Helical" evidence="5">
    <location>
        <begin position="7"/>
        <end position="27"/>
    </location>
</feature>
<keyword evidence="4 5" id="KW-0472">Membrane</keyword>
<dbReference type="Pfam" id="PF01124">
    <property type="entry name" value="MAPEG"/>
    <property type="match status" value="1"/>
</dbReference>
<evidence type="ECO:0000256" key="4">
    <source>
        <dbReference type="ARBA" id="ARBA00023136"/>
    </source>
</evidence>
<reference evidence="7" key="1">
    <citation type="submission" date="2018-04" db="EMBL/GenBank/DDBJ databases">
        <authorList>
            <person name="Cornet L."/>
        </authorList>
    </citation>
    <scope>NUCLEOTIDE SEQUENCE [LARGE SCALE GENOMIC DNA]</scope>
</reference>
<reference evidence="6 7" key="2">
    <citation type="submission" date="2018-06" db="EMBL/GenBank/DDBJ databases">
        <title>Metagenomic assembly of (sub)arctic Cyanobacteria and their associated microbiome from non-axenic cultures.</title>
        <authorList>
            <person name="Baurain D."/>
        </authorList>
    </citation>
    <scope>NUCLEOTIDE SEQUENCE [LARGE SCALE GENOMIC DNA]</scope>
    <source>
        <strain evidence="6">ULC129bin1</strain>
    </source>
</reference>
<dbReference type="InterPro" id="IPR023352">
    <property type="entry name" value="MAPEG-like_dom_sf"/>
</dbReference>
<evidence type="ECO:0000256" key="5">
    <source>
        <dbReference type="SAM" id="Phobius"/>
    </source>
</evidence>
<dbReference type="Proteomes" id="UP000249354">
    <property type="component" value="Unassembled WGS sequence"/>
</dbReference>
<name>A0A2W4WFU2_9CYAN</name>
<comment type="subcellular location">
    <subcellularLocation>
        <location evidence="1">Membrane</location>
    </subcellularLocation>
</comment>
<dbReference type="EMBL" id="QBMC01000022">
    <property type="protein sequence ID" value="PZO21195.1"/>
    <property type="molecule type" value="Genomic_DNA"/>
</dbReference>
<evidence type="ECO:0000256" key="2">
    <source>
        <dbReference type="ARBA" id="ARBA00022692"/>
    </source>
</evidence>
<evidence type="ECO:0000256" key="1">
    <source>
        <dbReference type="ARBA" id="ARBA00004370"/>
    </source>
</evidence>
<dbReference type="PANTHER" id="PTHR35371">
    <property type="entry name" value="INNER MEMBRANE PROTEIN"/>
    <property type="match status" value="1"/>
</dbReference>
<keyword evidence="2 5" id="KW-0812">Transmembrane</keyword>
<dbReference type="Gene3D" id="1.20.120.550">
    <property type="entry name" value="Membrane associated eicosanoid/glutathione metabolism-like domain"/>
    <property type="match status" value="1"/>
</dbReference>
<dbReference type="SUPFAM" id="SSF161084">
    <property type="entry name" value="MAPEG domain-like"/>
    <property type="match status" value="1"/>
</dbReference>
<evidence type="ECO:0000313" key="6">
    <source>
        <dbReference type="EMBL" id="PZO21195.1"/>
    </source>
</evidence>
<keyword evidence="3 5" id="KW-1133">Transmembrane helix</keyword>
<sequence>MPYVSAANVLLCSVVIAAVLIYLPYLVVGLGRFQVGYDMAAPRSLFDKLPDYAQRATWAHQNSFESFALYAPAALMAFFVGLPAELVLTSAVMYLVSRVTYSLFYSNYSG</sequence>
<dbReference type="AlphaFoldDB" id="A0A2W4WFU2"/>
<evidence type="ECO:0000313" key="7">
    <source>
        <dbReference type="Proteomes" id="UP000249354"/>
    </source>
</evidence>
<dbReference type="PANTHER" id="PTHR35371:SF1">
    <property type="entry name" value="BLR7753 PROTEIN"/>
    <property type="match status" value="1"/>
</dbReference>
<evidence type="ECO:0000256" key="3">
    <source>
        <dbReference type="ARBA" id="ARBA00022989"/>
    </source>
</evidence>
<gene>
    <name evidence="6" type="ORF">DCF25_05515</name>
</gene>
<accession>A0A2W4WFU2</accession>
<organism evidence="6 7">
    <name type="scientific">Leptolyngbya foveolarum</name>
    <dbReference type="NCBI Taxonomy" id="47253"/>
    <lineage>
        <taxon>Bacteria</taxon>
        <taxon>Bacillati</taxon>
        <taxon>Cyanobacteriota</taxon>
        <taxon>Cyanophyceae</taxon>
        <taxon>Leptolyngbyales</taxon>
        <taxon>Leptolyngbyaceae</taxon>
        <taxon>Leptolyngbya group</taxon>
        <taxon>Leptolyngbya</taxon>
    </lineage>
</organism>
<dbReference type="InterPro" id="IPR001129">
    <property type="entry name" value="Membr-assoc_MAPEG"/>
</dbReference>
<proteinExistence type="predicted"/>
<feature type="transmembrane region" description="Helical" evidence="5">
    <location>
        <begin position="67"/>
        <end position="96"/>
    </location>
</feature>